<dbReference type="SUPFAM" id="SSF53474">
    <property type="entry name" value="alpha/beta-Hydrolases"/>
    <property type="match status" value="1"/>
</dbReference>
<evidence type="ECO:0000256" key="1">
    <source>
        <dbReference type="ARBA" id="ARBA00022801"/>
    </source>
</evidence>
<dbReference type="PANTHER" id="PTHR42776:SF27">
    <property type="entry name" value="DIPEPTIDYL PEPTIDASE FAMILY MEMBER 6"/>
    <property type="match status" value="1"/>
</dbReference>
<evidence type="ECO:0000313" key="3">
    <source>
        <dbReference type="EMBL" id="TRW23624.1"/>
    </source>
</evidence>
<dbReference type="AlphaFoldDB" id="A0A552UZH1"/>
<keyword evidence="1" id="KW-0378">Hydrolase</keyword>
<dbReference type="OrthoDB" id="9812921at2"/>
<dbReference type="GO" id="GO:0006508">
    <property type="term" value="P:proteolysis"/>
    <property type="evidence" value="ECO:0007669"/>
    <property type="project" value="InterPro"/>
</dbReference>
<sequence>MENTIYRCNHSALKLSCFLVCLLLLITCPVVGQVINAKPITREDYHLWGSPELKEVSDDGKWISYSVSYENGADTLFVKGSENATAYSFPQHNNGTFTSSGYFACQRENKLVVMDLNGGLIKSYDDIKSFEFSKKAGMLILLSNGNGTNSLRLTDQQGKTIYSLKDVSSYALAPTGTKLAYTTSEGKKSILGVLKLGHRIENIVIASSSIYSYSDFVWHTTGVAFSFYIIDASAPVGIGYYILSDKKLYQLDQATNKNLWPQTGIVKDWVYKLTISPDMKNVFFATQKTNHNSETLNQLAEVWAADDKYVYPQRQKAGNAIGAKLSVWKPGEKSFKVLESDTLTWNMAAGNYNYLVSANPLKYEPQFKYSAPMDFYIKDMQKGTTKLLLSKHSAYPFHINASPSGKYVVYFSDGDWYLYSMLSGLHNNITAHLNSNFRNERNVIGGEIEACGIAGWSGDDESLFLYDNFDIWEYRPRSGYIKRITHGKEMNVQFRAIAENNRAGLIRNFNGYYSPIISTNKNMLLKATGENGNTGYFLWSRRYGVKKLIYGDSFIDQGKIINGGIVYREQRFNLPPRLMLKDSTHSPQCIFQSNSHHRKYEWGFSELIQYTNSKGDALKGNLWYPAGFRKGQKYPMIVHIYQRQSQDFNLYPVPMLYQPVGFDPLMFLSDGYFILYPDITNDIDNPGTAANEWVTSAVRKVLATGMVDSDEIGLIGHSFGGYETDFIIGQTNIFKAAVAGGAITDLQSYYLGINWDSGKPDSWRLEDQQWHMSKSLFDDRDSYYSNSPINYAEKIQTPLLSWSGKNDNQVNWHQSVELYLALRRLGRKHVMLLYPNEGHNLQSPSNQEDLCQKTKEWFDYFLKGDKNIEWIKESTE</sequence>
<keyword evidence="4" id="KW-1185">Reference proteome</keyword>
<dbReference type="Proteomes" id="UP000320643">
    <property type="component" value="Unassembled WGS sequence"/>
</dbReference>
<reference evidence="3 4" key="1">
    <citation type="submission" date="2019-07" db="EMBL/GenBank/DDBJ databases">
        <title>Flavobacterium sp. nov., isolated from glacier ice.</title>
        <authorList>
            <person name="Liu Q."/>
            <person name="Xin Y.-H."/>
        </authorList>
    </citation>
    <scope>NUCLEOTIDE SEQUENCE [LARGE SCALE GENOMIC DNA]</scope>
    <source>
        <strain evidence="3 4">ZT4R6</strain>
    </source>
</reference>
<proteinExistence type="predicted"/>
<dbReference type="Gene3D" id="3.40.50.1820">
    <property type="entry name" value="alpha/beta hydrolase"/>
    <property type="match status" value="1"/>
</dbReference>
<dbReference type="SUPFAM" id="SSF82171">
    <property type="entry name" value="DPP6 N-terminal domain-like"/>
    <property type="match status" value="1"/>
</dbReference>
<dbReference type="Pfam" id="PF00326">
    <property type="entry name" value="Peptidase_S9"/>
    <property type="match status" value="1"/>
</dbReference>
<accession>A0A552UZH1</accession>
<dbReference type="InterPro" id="IPR029058">
    <property type="entry name" value="AB_hydrolase_fold"/>
</dbReference>
<organism evidence="3 4">
    <name type="scientific">Flavobacterium zepuense</name>
    <dbReference type="NCBI Taxonomy" id="2593302"/>
    <lineage>
        <taxon>Bacteria</taxon>
        <taxon>Pseudomonadati</taxon>
        <taxon>Bacteroidota</taxon>
        <taxon>Flavobacteriia</taxon>
        <taxon>Flavobacteriales</taxon>
        <taxon>Flavobacteriaceae</taxon>
        <taxon>Flavobacterium</taxon>
    </lineage>
</organism>
<dbReference type="InterPro" id="IPR001375">
    <property type="entry name" value="Peptidase_S9_cat"/>
</dbReference>
<evidence type="ECO:0000313" key="4">
    <source>
        <dbReference type="Proteomes" id="UP000320643"/>
    </source>
</evidence>
<name>A0A552UZH1_9FLAO</name>
<protein>
    <submittedName>
        <fullName evidence="3">S9 family peptidase</fullName>
    </submittedName>
</protein>
<feature type="domain" description="Peptidase S9 prolyl oligopeptidase catalytic" evidence="2">
    <location>
        <begin position="695"/>
        <end position="863"/>
    </location>
</feature>
<dbReference type="RefSeq" id="WP_143373881.1">
    <property type="nucleotide sequence ID" value="NZ_VJVZ01000008.1"/>
</dbReference>
<evidence type="ECO:0000259" key="2">
    <source>
        <dbReference type="Pfam" id="PF00326"/>
    </source>
</evidence>
<dbReference type="EMBL" id="VJVZ01000008">
    <property type="protein sequence ID" value="TRW23624.1"/>
    <property type="molecule type" value="Genomic_DNA"/>
</dbReference>
<comment type="caution">
    <text evidence="3">The sequence shown here is derived from an EMBL/GenBank/DDBJ whole genome shotgun (WGS) entry which is preliminary data.</text>
</comment>
<dbReference type="GO" id="GO:0004252">
    <property type="term" value="F:serine-type endopeptidase activity"/>
    <property type="evidence" value="ECO:0007669"/>
    <property type="project" value="TreeGrafter"/>
</dbReference>
<dbReference type="PANTHER" id="PTHR42776">
    <property type="entry name" value="SERINE PEPTIDASE S9 FAMILY MEMBER"/>
    <property type="match status" value="1"/>
</dbReference>
<gene>
    <name evidence="3" type="ORF">FMM05_13260</name>
</gene>